<evidence type="ECO:0008006" key="3">
    <source>
        <dbReference type="Google" id="ProtNLM"/>
    </source>
</evidence>
<evidence type="ECO:0000313" key="1">
    <source>
        <dbReference type="EMBL" id="KAJ8779941.1"/>
    </source>
</evidence>
<accession>A0AB34GK24</accession>
<dbReference type="EMBL" id="JAIQCJ010002192">
    <property type="protein sequence ID" value="KAJ8779941.1"/>
    <property type="molecule type" value="Genomic_DNA"/>
</dbReference>
<proteinExistence type="predicted"/>
<keyword evidence="2" id="KW-1185">Reference proteome</keyword>
<gene>
    <name evidence="1" type="ORF">J1605_012110</name>
</gene>
<protein>
    <recommendedName>
        <fullName evidence="3">Baculoviral IAP repeat-containing protein 6</fullName>
    </recommendedName>
</protein>
<dbReference type="Proteomes" id="UP001159641">
    <property type="component" value="Unassembled WGS sequence"/>
</dbReference>
<organism evidence="1 2">
    <name type="scientific">Eschrichtius robustus</name>
    <name type="common">California gray whale</name>
    <name type="synonym">Eschrichtius gibbosus</name>
    <dbReference type="NCBI Taxonomy" id="9764"/>
    <lineage>
        <taxon>Eukaryota</taxon>
        <taxon>Metazoa</taxon>
        <taxon>Chordata</taxon>
        <taxon>Craniata</taxon>
        <taxon>Vertebrata</taxon>
        <taxon>Euteleostomi</taxon>
        <taxon>Mammalia</taxon>
        <taxon>Eutheria</taxon>
        <taxon>Laurasiatheria</taxon>
        <taxon>Artiodactyla</taxon>
        <taxon>Whippomorpha</taxon>
        <taxon>Cetacea</taxon>
        <taxon>Mysticeti</taxon>
        <taxon>Eschrichtiidae</taxon>
        <taxon>Eschrichtius</taxon>
    </lineage>
</organism>
<name>A0AB34GK24_ESCRO</name>
<comment type="caution">
    <text evidence="1">The sequence shown here is derived from an EMBL/GenBank/DDBJ whole genome shotgun (WGS) entry which is preliminary data.</text>
</comment>
<evidence type="ECO:0000313" key="2">
    <source>
        <dbReference type="Proteomes" id="UP001159641"/>
    </source>
</evidence>
<reference evidence="1 2" key="1">
    <citation type="submission" date="2022-11" db="EMBL/GenBank/DDBJ databases">
        <title>Whole genome sequence of Eschrichtius robustus ER-17-0199.</title>
        <authorList>
            <person name="Bruniche-Olsen A."/>
            <person name="Black A.N."/>
            <person name="Fields C.J."/>
            <person name="Walden K."/>
            <person name="Dewoody J.A."/>
        </authorList>
    </citation>
    <scope>NUCLEOTIDE SEQUENCE [LARGE SCALE GENOMIC DNA]</scope>
    <source>
        <strain evidence="1">ER-17-0199</strain>
        <tissue evidence="1">Blubber</tissue>
    </source>
</reference>
<sequence length="246" mass="26414">MMLQPILTYMACGYMGRQGSLATCQLSEPLLWFILRVLDTSDALKAFHDMACPSSVSVEVSADGVNMLPLSTPVVTSGLTYIKIQLVKAEVASAVCLRLHRPRDASTLGLSQIKLLGLTAFGTTSSATVNNPFLPSEDQVSKTSIGWLRLLHHCLTHISDLEGMMASAAAPTANLLQTCAALLMSPYCGMHSPNIEVVLVKIGLQSTRIGLKLIDILLRNCAASGSDPTGDNFDILIFTYLQNNDS</sequence>
<dbReference type="AlphaFoldDB" id="A0AB34GK24"/>